<organism evidence="1 2">
    <name type="scientific">Cohnella lubricantis</name>
    <dbReference type="NCBI Taxonomy" id="2163172"/>
    <lineage>
        <taxon>Bacteria</taxon>
        <taxon>Bacillati</taxon>
        <taxon>Bacillota</taxon>
        <taxon>Bacilli</taxon>
        <taxon>Bacillales</taxon>
        <taxon>Paenibacillaceae</taxon>
        <taxon>Cohnella</taxon>
    </lineage>
</organism>
<dbReference type="Proteomes" id="UP000574133">
    <property type="component" value="Unassembled WGS sequence"/>
</dbReference>
<dbReference type="InterPro" id="IPR026838">
    <property type="entry name" value="YheC/D"/>
</dbReference>
<evidence type="ECO:0000313" key="2">
    <source>
        <dbReference type="Proteomes" id="UP000574133"/>
    </source>
</evidence>
<dbReference type="AlphaFoldDB" id="A0A841TIJ2"/>
<dbReference type="EMBL" id="JACJVN010000053">
    <property type="protein sequence ID" value="MBB6678301.1"/>
    <property type="molecule type" value="Genomic_DNA"/>
</dbReference>
<accession>A0A841TIJ2</accession>
<dbReference type="RefSeq" id="WP_185179568.1">
    <property type="nucleotide sequence ID" value="NZ_CBCSEP010000010.1"/>
</dbReference>
<comment type="caution">
    <text evidence="1">The sequence shown here is derived from an EMBL/GenBank/DDBJ whole genome shotgun (WGS) entry which is preliminary data.</text>
</comment>
<sequence length="226" mass="25532">MNQATISSGRQLASKWLKTGALLSNPYLARHIPPSRLFGPRNLRTMLSRYGTVVIKPVRGAGGMGVMKISRSGSGYRCTYMARTHAFSTFSSLLRHVNRSRRGRAYLIQRGIRLASVSGRPVDYRVKYVKMNGVWRFRSMVGRVARRGLFVTNLCRGGMRLTAAQGIRRSLSPRLIAAKKREMRHLTRTATPLLESRFPGIAQLGYDYGIDRNGHIWILEVNTRPQ</sequence>
<reference evidence="1 2" key="1">
    <citation type="submission" date="2020-08" db="EMBL/GenBank/DDBJ databases">
        <title>Cohnella phylogeny.</title>
        <authorList>
            <person name="Dunlap C."/>
        </authorList>
    </citation>
    <scope>NUCLEOTIDE SEQUENCE [LARGE SCALE GENOMIC DNA]</scope>
    <source>
        <strain evidence="1 2">DSM 103658</strain>
    </source>
</reference>
<proteinExistence type="predicted"/>
<evidence type="ECO:0000313" key="1">
    <source>
        <dbReference type="EMBL" id="MBB6678301.1"/>
    </source>
</evidence>
<gene>
    <name evidence="1" type="ORF">H4Q31_13415</name>
</gene>
<keyword evidence="2" id="KW-1185">Reference proteome</keyword>
<protein>
    <submittedName>
        <fullName evidence="1">YheC/YheD family protein</fullName>
    </submittedName>
</protein>
<dbReference type="Gene3D" id="3.30.470.20">
    <property type="entry name" value="ATP-grasp fold, B domain"/>
    <property type="match status" value="1"/>
</dbReference>
<dbReference type="Pfam" id="PF14398">
    <property type="entry name" value="ATPgrasp_YheCD"/>
    <property type="match status" value="1"/>
</dbReference>
<dbReference type="SUPFAM" id="SSF56059">
    <property type="entry name" value="Glutathione synthetase ATP-binding domain-like"/>
    <property type="match status" value="1"/>
</dbReference>
<name>A0A841TIJ2_9BACL</name>